<feature type="compositionally biased region" description="Polar residues" evidence="2">
    <location>
        <begin position="655"/>
        <end position="666"/>
    </location>
</feature>
<feature type="domain" description="C2H2-type" evidence="3">
    <location>
        <begin position="3593"/>
        <end position="3620"/>
    </location>
</feature>
<feature type="region of interest" description="Disordered" evidence="2">
    <location>
        <begin position="3649"/>
        <end position="3668"/>
    </location>
</feature>
<feature type="compositionally biased region" description="Basic and acidic residues" evidence="2">
    <location>
        <begin position="1251"/>
        <end position="1261"/>
    </location>
</feature>
<feature type="compositionally biased region" description="Low complexity" evidence="2">
    <location>
        <begin position="1284"/>
        <end position="1299"/>
    </location>
</feature>
<feature type="compositionally biased region" description="Basic and acidic residues" evidence="2">
    <location>
        <begin position="2126"/>
        <end position="2145"/>
    </location>
</feature>
<feature type="region of interest" description="Disordered" evidence="2">
    <location>
        <begin position="3812"/>
        <end position="3869"/>
    </location>
</feature>
<keyword evidence="5" id="KW-1185">Reference proteome</keyword>
<proteinExistence type="predicted"/>
<feature type="compositionally biased region" description="Low complexity" evidence="2">
    <location>
        <begin position="686"/>
        <end position="715"/>
    </location>
</feature>
<feature type="region of interest" description="Disordered" evidence="2">
    <location>
        <begin position="421"/>
        <end position="441"/>
    </location>
</feature>
<feature type="compositionally biased region" description="Polar residues" evidence="2">
    <location>
        <begin position="2146"/>
        <end position="2161"/>
    </location>
</feature>
<feature type="region of interest" description="Disordered" evidence="2">
    <location>
        <begin position="4077"/>
        <end position="4096"/>
    </location>
</feature>
<feature type="compositionally biased region" description="Polar residues" evidence="2">
    <location>
        <begin position="38"/>
        <end position="47"/>
    </location>
</feature>
<dbReference type="InterPro" id="IPR039270">
    <property type="entry name" value="ZNF469"/>
</dbReference>
<feature type="compositionally biased region" description="Basic and acidic residues" evidence="2">
    <location>
        <begin position="59"/>
        <end position="83"/>
    </location>
</feature>
<feature type="compositionally biased region" description="Polar residues" evidence="2">
    <location>
        <begin position="4010"/>
        <end position="4020"/>
    </location>
</feature>
<feature type="compositionally biased region" description="Basic and acidic residues" evidence="2">
    <location>
        <begin position="1307"/>
        <end position="1320"/>
    </location>
</feature>
<feature type="region of interest" description="Disordered" evidence="2">
    <location>
        <begin position="3013"/>
        <end position="3032"/>
    </location>
</feature>
<feature type="region of interest" description="Disordered" evidence="2">
    <location>
        <begin position="2861"/>
        <end position="2885"/>
    </location>
</feature>
<accession>A0A444TZC2</accession>
<dbReference type="GO" id="GO:0008270">
    <property type="term" value="F:zinc ion binding"/>
    <property type="evidence" value="ECO:0007669"/>
    <property type="project" value="UniProtKB-KW"/>
</dbReference>
<name>A0A444TZC2_ACIRT</name>
<dbReference type="PANTHER" id="PTHR21465:SF2">
    <property type="entry name" value="ZINC FINGER PROTEIN 469"/>
    <property type="match status" value="1"/>
</dbReference>
<feature type="compositionally biased region" description="Basic and acidic residues" evidence="2">
    <location>
        <begin position="3834"/>
        <end position="3846"/>
    </location>
</feature>
<dbReference type="SUPFAM" id="SSF57667">
    <property type="entry name" value="beta-beta-alpha zinc fingers"/>
    <property type="match status" value="1"/>
</dbReference>
<dbReference type="Proteomes" id="UP000289886">
    <property type="component" value="Unassembled WGS sequence"/>
</dbReference>
<feature type="compositionally biased region" description="Basic and acidic residues" evidence="2">
    <location>
        <begin position="1230"/>
        <end position="1243"/>
    </location>
</feature>
<evidence type="ECO:0000256" key="1">
    <source>
        <dbReference type="PROSITE-ProRule" id="PRU00042"/>
    </source>
</evidence>
<feature type="domain" description="C2H2-type" evidence="3">
    <location>
        <begin position="3512"/>
        <end position="3539"/>
    </location>
</feature>
<dbReference type="PANTHER" id="PTHR21465">
    <property type="entry name" value="ZINC FINGER PROTEIN 469"/>
    <property type="match status" value="1"/>
</dbReference>
<evidence type="ECO:0000313" key="4">
    <source>
        <dbReference type="EMBL" id="RXM28296.1"/>
    </source>
</evidence>
<feature type="region of interest" description="Disordered" evidence="2">
    <location>
        <begin position="2262"/>
        <end position="2290"/>
    </location>
</feature>
<evidence type="ECO:0000259" key="3">
    <source>
        <dbReference type="PROSITE" id="PS50157"/>
    </source>
</evidence>
<feature type="compositionally biased region" description="Polar residues" evidence="2">
    <location>
        <begin position="85"/>
        <end position="110"/>
    </location>
</feature>
<feature type="compositionally biased region" description="Basic and acidic residues" evidence="2">
    <location>
        <begin position="14"/>
        <end position="35"/>
    </location>
</feature>
<feature type="region of interest" description="Disordered" evidence="2">
    <location>
        <begin position="326"/>
        <end position="379"/>
    </location>
</feature>
<feature type="region of interest" description="Disordered" evidence="2">
    <location>
        <begin position="1"/>
        <end position="173"/>
    </location>
</feature>
<feature type="region of interest" description="Disordered" evidence="2">
    <location>
        <begin position="1984"/>
        <end position="2007"/>
    </location>
</feature>
<sequence>MTGEHVYAIQDSDTDSKQQDKEALFEQFSDKDLGDYKSSPSQNSNANPEGEAVNGTKFSVKEKESYPQREAVIRPRQTGKIDFKSLQNRPKFSSDRTWPSGKSSPQSPTGKSRGRDKNKRSGKGDRNPQQLYKLSMTSSRSNPTIGIAYPQQKVTPPKKPETTRGPITGSYRFHVPSIPEREAELQQEDLNYNRCFQEASSNLTSTIYTSQAPDVVHQQHPSQQQVNNLSRENTPASGQLHYPEFQSNGSSSWHSTEKTFGGANYGLSSSQKPANFPDANKATFGPLPFQYGFSPLQDATSDPFPNDHSQDYVDVSLANTQVTHSDFAFNSSGDGQDESVSTGQYDNLQPDRRTYPQPSQQAPFFQPSHGTQSTCYKGRTDHSAEMDGAVSTSCPVEQSHNTFPENQAIFTQEEMNLHNSGASTASVNKRSSTPKDNVSSQRIMTQGNPLTRNLAQDSLPQMHFQGKTYGSSPVTSTPGLVPFDKNIPNTTKNHPRLSQPWDGANKTFPSIDQNTAPYSTPTDNQFQFQCQPAVEQRQHMVKNGRLPWQQIHLTSTMPNQNRIELSRQLSNQKLPFPLAASEWQEENKSHKNTSPSNPSSFHGKKQSEGFANQRNEGTKQNCSPATTFLLENGVDTNPQMCNSRSKSMFYGLNQSMTSAPSRTNNHLPLPPGSLITPSPYESPLHSPVQNPSSSSTCSSLSPVSSSPVNASSEDSQLPMAGPPPPFYHQHCHLKEGKSIPAPDQINPSLHHLHPDASRAFPHTTERTKDDLLNYLHDNKFSKQNVDNGKVCLNGFGVEHPPPPPYSAHQLLANSLTSANLDQLDVLLTCKQCDQNYGNLASFLEHRQYCGLHAISQSEFKETAKMEESRKFLMDPAKTAQTTPAFPLSRCSSDLHLSLLGLNKNGELLLDSDAKGDPKDDPLKLNLFNGMMAPISLTTSDLDIDDAKLDSLITEALNGLGYQSDNAEIDSSFIDAFADDDLSTTKTMGSGQTKIKDALLFESKKKHLAVDERQTSQSKTFFGFDRDNMNTDNKNLVQDSKKKHEEFKKEEEDNLSHKKSGGHFFDKSSEKMERIKLGRKPNSACVQESVKETRALCSKNYSERNGLKSYQDSPNIDRGSLSEVSAVSVSSVTHRFGLKENKKRKSGSGTWSKELIHKIVQQKNKLHKLHVKGSKNLPFSLVMERLAPAPQNSKLGEYDYISDSDEETEPLKISARSRLGPGLSGRPKYSYTKEYKGRGGRATEKQTTWKHGAKDRGLESKCTEALSPLQMKENSGRRVRRRSSRSSTSSDLSTPASFSSESINSPKSTDRTDSDNEKGSPEKISSSSEVTLPDSFEQEVFKRVPNISKEYCTTDFSKNTKRYGSAKFLLAGRKSHHQQRSIFLHSSYRMEESLSAIKTYSINKTHESFDSKGIFMQDPILSSESCATTRDVSERIDNAMNSVNFNSTVRKGVASYKGLVADYCNDESVVKSSQTSETIPDVNTDIADCKKNTMKGVLDVKKSDFESNSKDFHDSSAVERSDVSPFLEIMDLGVKESSNIYDCDAYSKPLPVTSSEADDIYLCPSDLHNDSIQKDHSKQCTMSYPMDNEQSLVKSPLTFDTSSMFGELSVPGFDNSLYTDVSKDSYDTFNSNHTDKRALFESTYPPFLEKKDWNIMDEVSPMLSEDISHFPNLSVDKALNKDDKSISPRQMPLALPDKMADYNAPFVSNISDDELEIKRIVTELESQLQTSKLKGGVSEQLTSNSKFPTLHLHQEPESEKDMLLTGTIRGTTVDPRLQEHYDDQDHSWSCTFQFGSLDAQPCLHTPEHEEPSSLDHFYSKKDEAENTEITVKGGEMPEENEKGNTTAIAGPLPDKSEEILENQKYAENLMKSLEVISDSIFSKGTLSDDPEVSLFLNKEYREESNSTVQQQDETEGSSQTESIESKAGDVESECVKHKTLLFPFGDPDCSNNGDVALSPKTTTHQSAIMNPEYDIKEFQYKPFSDHKAEPDQSEPPLTAQQTDSETPKTQIIEENTKGNDHLATEISCTPEKDTCIDSTVNPLQQLQLFVARNIKHNEEEMIMPSYPVLLSTTPVSIARDQSEQKEENFKSPSTETSNVPKDKLKDTNYLNEKEQSDKGVFKEECVTASTEKQEPHHSDQMLKPKMSESSSHEFQNATQPQHSTDELCKNNISTPGADAEHSDLLSPCSTTTKALPELGNQILVKQEHGDGEKQALTFREHDTLKSCDTLADDVVSKPNTDLTDCQERNEQLAQLSSTTYSLQHQCAEEESKEQAESNAVEAHNNPSPSVNHNDLYDQCNSHKMWHNFDRLSPISMDAHSPRQDDILRTHSVVLPHSDESISSGLSYSFVDLSHISVEPKKESLTIDCEASVLCKSPLVNILEPSDSLNNGEDTFKETHAFLDRPSGPNQDLPGYELKQSPLNYTSLEVYSGMAGPSNECKDNQAFYDESIENNYDCSEVSLPLPLTCKESLKPDNHIHDGSSSDSCDRHVDIQVNLCSSAVPDQSIKCVCTELLCSHDKENNITSITNAILDFQSMSHGITNVWHSPLATIEYMDLQSDHLKKSDSVVLGLSLKSPQPEKETVSLDHEALDNSETLQTMEKCIDCSSDTESSRQSDQVPQIEEITKPIKIEEKDTVDKTESKNESNVPKKNGTKLCDICSASFRSNPGLKRHKAMKHNVKKAEAIKEEKALENILSCQLQADQQAVLKMETDVSPNITVDDKCTVENNIQLHMLEKGQNYILSQSDQQVSSPHEDMESCNRVSSEANLPLFRISEKEMSTAVDEDDEGEATAEINETNKRKRLGPKGKQKLLHPQGKTLKSRKVDNNNDNYYELKGKMAEHFSEDILTILKSDILQAITPNVPGISRDKNKTDPPLQEPEEKPISKNAGQLEVKDNNVFSYEMKHDEELMTLSPGKTDLDLPVQMGCLTEKEDQVSKAHIKGVELEEVAEKGTEENRMCCVYEGEDERNMKGMCEQKAIVPEASHTEILGDSVEVNCTKSSCIPEFTEWVGTPPYPYEPPSSSVSKSQSDLQSLLDDESKFSQLFPRDDQMIRKKCTRVYGKRNKKQKPTPELFVNEHISVRLTPPDNKQDADNFVNNSFVSKRSDHCKYETISTNDTLMLEMCHKSTLKIDKVVSGFENATLTSEGETDHESERLNNKDSRSNMEFLCRNNQAGNKPALPAVMWAGTKDPVTDIVADTLHSLECSKDFKCDDLAIPCNQDSSDPSDSLVNVARNPDNPSQFHTIDIQNLNTKFQLPAIHFFDSTKDTPAYASISNNDTVNLNMKASRRSEEVKLKNRCEISKKSKDRQYKCKVCFKWFQTLGELNFHKPSHNPSPPPTCYMCVQRKFSSREQLRDHLKEKHAKNKAGIWTCGMCLKEISNVWMYNEHLREHAIQFARKGQAQQSVLGMPGCFMEQTAVKHFLSSIMQRRPSKSKNNEASTKSPSNKDATAVKENVELDLKIKEENDASVKNKLNSSCVGKLSTNTLSEAMQKSEHIQKTVNMHPNCKDPSRDCHHCGKQFPKPFKLQRHLVVHSLKKMYLCHKCPIFYQDLQELKTHVKEEHQDTEEPEIKHTTLYACELCADVMHVIKKSFICSTCNYTFSKKEQYDRHMEKHLAEGSKTFKFRGVMRPCKPSKDVGFELQATVTDTRGSIPPRKKRKISPDSLSETSLDGGIASVVSLHFNHSIETHVTKEPRPVTSDFFSEASDNPPDLQDMTIKTEDDVDDLSEYLAEMEESQFNIVPEAPCLLPSISNALTGDPPSPELCTEEVDIQSAHCLSTSQKDVDDVHYEQHTQSPSNVDDIVNSKRCQVGSGSSALKNPIETVEKTQPSADDDSHYHESSKEETEWSESIKSVSETTDLQSESLVVDKSSGAKNVIKQDGTSQCIVEDILKASKANAKQIGELQKLSIGGQQKSESEKKGSKTSDNQNFCQAREKASLKSSENAKQSFDCTKPADVIQKHSIECTGSDETGLNGIKHIASIVGKGEEKESVQSSSKLHQKKRKEYKTSLGSKLSTATRENMDSDVKKKKLRVQSPLKNESTGSSRKTDIANDPPLLSSARDDMTSNKLYVKPKIGGINNIQPKKNSFDSYPPKKMDMHHSNWDIKSKKGIFRKPLHSSLSKGPSPFVYSSLNKHRTVPGVKSPEPHSYRTAESQNHLLSQLFGQKLTSFKIPLRKDTSE</sequence>
<feature type="compositionally biased region" description="Polar residues" evidence="2">
    <location>
        <begin position="609"/>
        <end position="623"/>
    </location>
</feature>
<feature type="compositionally biased region" description="Polar residues" evidence="2">
    <location>
        <begin position="127"/>
        <end position="144"/>
    </location>
</feature>
<feature type="domain" description="C2H2-type" evidence="3">
    <location>
        <begin position="3310"/>
        <end position="3337"/>
    </location>
</feature>
<keyword evidence="1" id="KW-0862">Zinc</keyword>
<feature type="region of interest" description="Disordered" evidence="2">
    <location>
        <begin position="1031"/>
        <end position="1065"/>
    </location>
</feature>
<keyword evidence="1" id="KW-0479">Metal-binding</keyword>
<feature type="compositionally biased region" description="Low complexity" evidence="2">
    <location>
        <begin position="356"/>
        <end position="368"/>
    </location>
</feature>
<feature type="region of interest" description="Disordered" evidence="2">
    <location>
        <begin position="2078"/>
        <end position="2103"/>
    </location>
</feature>
<feature type="compositionally biased region" description="Polar residues" evidence="2">
    <location>
        <begin position="3855"/>
        <end position="3865"/>
    </location>
</feature>
<evidence type="ECO:0000313" key="5">
    <source>
        <dbReference type="Proteomes" id="UP000289886"/>
    </source>
</evidence>
<feature type="region of interest" description="Disordered" evidence="2">
    <location>
        <begin position="3904"/>
        <end position="3951"/>
    </location>
</feature>
<feature type="region of interest" description="Disordered" evidence="2">
    <location>
        <begin position="3427"/>
        <end position="3452"/>
    </location>
</feature>
<dbReference type="PROSITE" id="PS50157">
    <property type="entry name" value="ZINC_FINGER_C2H2_2"/>
    <property type="match status" value="4"/>
</dbReference>
<feature type="compositionally biased region" description="Polar residues" evidence="2">
    <location>
        <begin position="3437"/>
        <end position="3448"/>
    </location>
</feature>
<feature type="region of interest" description="Disordered" evidence="2">
    <location>
        <begin position="1901"/>
        <end position="1929"/>
    </location>
</feature>
<feature type="region of interest" description="Disordered" evidence="2">
    <location>
        <begin position="1205"/>
        <end position="1330"/>
    </location>
</feature>
<feature type="compositionally biased region" description="Polar residues" evidence="2">
    <location>
        <begin position="326"/>
        <end position="347"/>
    </location>
</feature>
<feature type="compositionally biased region" description="Polar residues" evidence="2">
    <location>
        <begin position="4037"/>
        <end position="4046"/>
    </location>
</feature>
<dbReference type="PROSITE" id="PS00028">
    <property type="entry name" value="ZINC_FINGER_C2H2_1"/>
    <property type="match status" value="6"/>
</dbReference>
<dbReference type="EMBL" id="SCEB01215678">
    <property type="protein sequence ID" value="RXM28296.1"/>
    <property type="molecule type" value="Genomic_DNA"/>
</dbReference>
<feature type="compositionally biased region" description="Basic and acidic residues" evidence="2">
    <location>
        <begin position="2265"/>
        <end position="2274"/>
    </location>
</feature>
<feature type="region of interest" description="Disordered" evidence="2">
    <location>
        <begin position="655"/>
        <end position="731"/>
    </location>
</feature>
<feature type="compositionally biased region" description="Polar residues" evidence="2">
    <location>
        <begin position="3940"/>
        <end position="3951"/>
    </location>
</feature>
<keyword evidence="1" id="KW-0863">Zinc-finger</keyword>
<feature type="compositionally biased region" description="Polar residues" evidence="2">
    <location>
        <begin position="2089"/>
        <end position="2098"/>
    </location>
</feature>
<feature type="region of interest" description="Disordered" evidence="2">
    <location>
        <begin position="3984"/>
        <end position="4066"/>
    </location>
</feature>
<feature type="compositionally biased region" description="Polar residues" evidence="2">
    <location>
        <begin position="4080"/>
        <end position="4090"/>
    </location>
</feature>
<feature type="region of interest" description="Disordered" evidence="2">
    <location>
        <begin position="2126"/>
        <end position="2166"/>
    </location>
</feature>
<feature type="compositionally biased region" description="Basic and acidic residues" evidence="2">
    <location>
        <begin position="2079"/>
        <end position="2088"/>
    </location>
</feature>
<feature type="compositionally biased region" description="Polar residues" evidence="2">
    <location>
        <begin position="1904"/>
        <end position="1921"/>
    </location>
</feature>
<feature type="region of interest" description="Disordered" evidence="2">
    <location>
        <begin position="2780"/>
        <end position="2827"/>
    </location>
</feature>
<protein>
    <submittedName>
        <fullName evidence="4">Zinc finger protein 469</fullName>
    </submittedName>
</protein>
<feature type="compositionally biased region" description="Basic residues" evidence="2">
    <location>
        <begin position="112"/>
        <end position="121"/>
    </location>
</feature>
<reference evidence="4 5" key="1">
    <citation type="submission" date="2019-01" db="EMBL/GenBank/DDBJ databases">
        <title>Draft Genome and Complete Hox-Cluster Characterization of the Sterlet Sturgeon (Acipenser ruthenus).</title>
        <authorList>
            <person name="Wei Q."/>
        </authorList>
    </citation>
    <scope>NUCLEOTIDE SEQUENCE [LARGE SCALE GENOMIC DNA]</scope>
    <source>
        <strain evidence="4">WHYD16114868_AA</strain>
        <tissue evidence="4">Blood</tissue>
    </source>
</reference>
<feature type="compositionally biased region" description="Basic residues" evidence="2">
    <location>
        <begin position="2799"/>
        <end position="2811"/>
    </location>
</feature>
<dbReference type="InterPro" id="IPR036236">
    <property type="entry name" value="Znf_C2H2_sf"/>
</dbReference>
<feature type="domain" description="C2H2-type" evidence="3">
    <location>
        <begin position="2654"/>
        <end position="2682"/>
    </location>
</feature>
<feature type="compositionally biased region" description="Low complexity" evidence="2">
    <location>
        <begin position="3020"/>
        <end position="3032"/>
    </location>
</feature>
<dbReference type="InterPro" id="IPR013087">
    <property type="entry name" value="Znf_C2H2_type"/>
</dbReference>
<comment type="caution">
    <text evidence="4">The sequence shown here is derived from an EMBL/GenBank/DDBJ whole genome shotgun (WGS) entry which is preliminary data.</text>
</comment>
<feature type="compositionally biased region" description="Polar residues" evidence="2">
    <location>
        <begin position="1997"/>
        <end position="2007"/>
    </location>
</feature>
<organism evidence="4 5">
    <name type="scientific">Acipenser ruthenus</name>
    <name type="common">Sterlet sturgeon</name>
    <dbReference type="NCBI Taxonomy" id="7906"/>
    <lineage>
        <taxon>Eukaryota</taxon>
        <taxon>Metazoa</taxon>
        <taxon>Chordata</taxon>
        <taxon>Craniata</taxon>
        <taxon>Vertebrata</taxon>
        <taxon>Euteleostomi</taxon>
        <taxon>Actinopterygii</taxon>
        <taxon>Chondrostei</taxon>
        <taxon>Acipenseriformes</taxon>
        <taxon>Acipenseridae</taxon>
        <taxon>Acipenser</taxon>
    </lineage>
</organism>
<evidence type="ECO:0000256" key="2">
    <source>
        <dbReference type="SAM" id="MobiDB-lite"/>
    </source>
</evidence>
<feature type="compositionally biased region" description="Basic and acidic residues" evidence="2">
    <location>
        <begin position="1038"/>
        <end position="1055"/>
    </location>
</feature>
<dbReference type="SMART" id="SM00355">
    <property type="entry name" value="ZnF_C2H2"/>
    <property type="match status" value="8"/>
</dbReference>
<feature type="region of interest" description="Disordered" evidence="2">
    <location>
        <begin position="582"/>
        <end position="623"/>
    </location>
</feature>
<gene>
    <name evidence="4" type="ORF">EOD39_2671</name>
</gene>
<dbReference type="Gene3D" id="3.30.160.60">
    <property type="entry name" value="Classic Zinc Finger"/>
    <property type="match status" value="2"/>
</dbReference>